<accession>A0A9X2XFH7</accession>
<name>A0A9X2XFH7_9PSED</name>
<organism evidence="3 4">
    <name type="scientific">Pseudomonas koreensis</name>
    <dbReference type="NCBI Taxonomy" id="198620"/>
    <lineage>
        <taxon>Bacteria</taxon>
        <taxon>Pseudomonadati</taxon>
        <taxon>Pseudomonadota</taxon>
        <taxon>Gammaproteobacteria</taxon>
        <taxon>Pseudomonadales</taxon>
        <taxon>Pseudomonadaceae</taxon>
        <taxon>Pseudomonas</taxon>
    </lineage>
</organism>
<feature type="transmembrane region" description="Helical" evidence="2">
    <location>
        <begin position="38"/>
        <end position="60"/>
    </location>
</feature>
<comment type="caution">
    <text evidence="3">The sequence shown here is derived from an EMBL/GenBank/DDBJ whole genome shotgun (WGS) entry which is preliminary data.</text>
</comment>
<sequence length="225" mass="24708">MKVRSEAVGGVVTGIYLVGVAVLVYWKRATLPTLELNAIGDFLAGVFGPIAFLWLVLGYLQQGRELKLSSEALQLQAKELKNSVDQQKEMVGIAGRQLETELENVRYNREIMELESRPNIKLSARVPSASGKIMDVKIKMENVGKNAESVVVFVGVQQVYDCSAIAAGKTLEFVVGMNKSDQDYSFSIKYVYGAGREAIEKYIMRAEMIEGSGGIANVTFKRSIG</sequence>
<reference evidence="3" key="2">
    <citation type="journal article" date="2023" name="mSystems">
        <title>Charting the Lipopeptidome of Nonpathogenic Pseudomonas.</title>
        <authorList>
            <person name="Cesa-Luna C."/>
            <person name="Geudens N."/>
            <person name="Girard L."/>
            <person name="De Roo V."/>
            <person name="Maklad H.R."/>
            <person name="Martins J.C."/>
            <person name="Hofte M."/>
            <person name="De Mot R."/>
        </authorList>
    </citation>
    <scope>NUCLEOTIDE SEQUENCE</scope>
    <source>
        <strain evidence="3">B1M3-32</strain>
    </source>
</reference>
<reference evidence="3" key="1">
    <citation type="submission" date="2022-09" db="EMBL/GenBank/DDBJ databases">
        <authorList>
            <person name="Cesa-Luna C."/>
            <person name="Girard L."/>
            <person name="Lood C."/>
            <person name="Hofte M."/>
            <person name="De Mot R."/>
        </authorList>
    </citation>
    <scope>NUCLEOTIDE SEQUENCE</scope>
    <source>
        <strain evidence="3">B1M3-32</strain>
    </source>
</reference>
<feature type="transmembrane region" description="Helical" evidence="2">
    <location>
        <begin position="7"/>
        <end position="26"/>
    </location>
</feature>
<protein>
    <submittedName>
        <fullName evidence="3">Uncharacterized protein</fullName>
    </submittedName>
</protein>
<keyword evidence="2" id="KW-0472">Membrane</keyword>
<keyword evidence="2" id="KW-1133">Transmembrane helix</keyword>
<dbReference type="RefSeq" id="WP_301621663.1">
    <property type="nucleotide sequence ID" value="NZ_JAOSKY010000004.1"/>
</dbReference>
<dbReference type="AlphaFoldDB" id="A0A9X2XFH7"/>
<evidence type="ECO:0000256" key="2">
    <source>
        <dbReference type="SAM" id="Phobius"/>
    </source>
</evidence>
<proteinExistence type="predicted"/>
<dbReference type="Proteomes" id="UP001139955">
    <property type="component" value="Unassembled WGS sequence"/>
</dbReference>
<evidence type="ECO:0000313" key="4">
    <source>
        <dbReference type="Proteomes" id="UP001139955"/>
    </source>
</evidence>
<keyword evidence="1" id="KW-0175">Coiled coil</keyword>
<keyword evidence="4" id="KW-1185">Reference proteome</keyword>
<evidence type="ECO:0000256" key="1">
    <source>
        <dbReference type="SAM" id="Coils"/>
    </source>
</evidence>
<gene>
    <name evidence="3" type="ORF">OC940_09110</name>
</gene>
<evidence type="ECO:0000313" key="3">
    <source>
        <dbReference type="EMBL" id="MCU7247957.1"/>
    </source>
</evidence>
<keyword evidence="2" id="KW-0812">Transmembrane</keyword>
<dbReference type="EMBL" id="JAOSKY010000004">
    <property type="protein sequence ID" value="MCU7247957.1"/>
    <property type="molecule type" value="Genomic_DNA"/>
</dbReference>
<feature type="coiled-coil region" evidence="1">
    <location>
        <begin position="70"/>
        <end position="117"/>
    </location>
</feature>